<dbReference type="Proteomes" id="UP000019205">
    <property type="component" value="Chromosome"/>
</dbReference>
<evidence type="ECO:0000259" key="5">
    <source>
        <dbReference type="Pfam" id="PF00881"/>
    </source>
</evidence>
<dbReference type="PANTHER" id="PTHR23026">
    <property type="entry name" value="NADPH NITROREDUCTASE"/>
    <property type="match status" value="1"/>
</dbReference>
<reference evidence="6 7" key="2">
    <citation type="journal article" date="2009" name="PLoS ONE">
        <title>The photosynthetic apparatus and its regulation in the aerobic gammaproteobacterium Congregibacter litoralis gen. nov., sp. nov.</title>
        <authorList>
            <person name="Spring S."/>
            <person name="Lunsdorf H."/>
            <person name="Fuchs B.M."/>
            <person name="Tindall B.J."/>
        </authorList>
    </citation>
    <scope>NUCLEOTIDE SEQUENCE [LARGE SCALE GENOMIC DNA]</scope>
    <source>
        <strain evidence="6">KT71</strain>
    </source>
</reference>
<dbReference type="EMBL" id="AAOA02000002">
    <property type="protein sequence ID" value="EAQ98182.2"/>
    <property type="molecule type" value="Genomic_DNA"/>
</dbReference>
<dbReference type="SUPFAM" id="SSF55469">
    <property type="entry name" value="FMN-dependent nitroreductase-like"/>
    <property type="match status" value="1"/>
</dbReference>
<protein>
    <submittedName>
        <fullName evidence="6">Nitroreductase</fullName>
    </submittedName>
</protein>
<dbReference type="Pfam" id="PF00881">
    <property type="entry name" value="Nitroreductase"/>
    <property type="match status" value="1"/>
</dbReference>
<dbReference type="InterPro" id="IPR000415">
    <property type="entry name" value="Nitroreductase-like"/>
</dbReference>
<evidence type="ECO:0000256" key="3">
    <source>
        <dbReference type="ARBA" id="ARBA00023002"/>
    </source>
</evidence>
<dbReference type="RefSeq" id="WP_023659863.1">
    <property type="nucleotide sequence ID" value="NZ_CM002299.1"/>
</dbReference>
<evidence type="ECO:0000256" key="2">
    <source>
        <dbReference type="ARBA" id="ARBA00022643"/>
    </source>
</evidence>
<evidence type="ECO:0000256" key="1">
    <source>
        <dbReference type="ARBA" id="ARBA00022630"/>
    </source>
</evidence>
<dbReference type="eggNOG" id="COG0778">
    <property type="taxonomic scope" value="Bacteria"/>
</dbReference>
<dbReference type="InterPro" id="IPR029479">
    <property type="entry name" value="Nitroreductase"/>
</dbReference>
<dbReference type="Gene3D" id="3.40.109.10">
    <property type="entry name" value="NADH Oxidase"/>
    <property type="match status" value="1"/>
</dbReference>
<feature type="region of interest" description="Disordered" evidence="4">
    <location>
        <begin position="68"/>
        <end position="91"/>
    </location>
</feature>
<dbReference type="OrthoDB" id="9802510at2"/>
<gene>
    <name evidence="6" type="ORF">KT71_03007</name>
</gene>
<dbReference type="AlphaFoldDB" id="A4A7B3"/>
<dbReference type="STRING" id="314285.KT71_03007"/>
<name>A4A7B3_9GAMM</name>
<comment type="caution">
    <text evidence="6">The sequence shown here is derived from an EMBL/GenBank/DDBJ whole genome shotgun (WGS) entry which is preliminary data.</text>
</comment>
<dbReference type="HOGENOM" id="CLU_070764_9_1_6"/>
<evidence type="ECO:0000313" key="6">
    <source>
        <dbReference type="EMBL" id="EAQ98182.2"/>
    </source>
</evidence>
<dbReference type="CDD" id="cd02136">
    <property type="entry name" value="PnbA_NfnB-like"/>
    <property type="match status" value="1"/>
</dbReference>
<feature type="domain" description="Nitroreductase" evidence="5">
    <location>
        <begin position="14"/>
        <end position="203"/>
    </location>
</feature>
<dbReference type="InterPro" id="IPR050627">
    <property type="entry name" value="Nitroreductase/BluB"/>
</dbReference>
<accession>A4A7B3</accession>
<dbReference type="PANTHER" id="PTHR23026:SF90">
    <property type="entry name" value="IODOTYROSINE DEIODINASE 1"/>
    <property type="match status" value="1"/>
</dbReference>
<keyword evidence="3" id="KW-0560">Oxidoreductase</keyword>
<organism evidence="6 7">
    <name type="scientific">Congregibacter litoralis KT71</name>
    <dbReference type="NCBI Taxonomy" id="314285"/>
    <lineage>
        <taxon>Bacteria</taxon>
        <taxon>Pseudomonadati</taxon>
        <taxon>Pseudomonadota</taxon>
        <taxon>Gammaproteobacteria</taxon>
        <taxon>Cellvibrionales</taxon>
        <taxon>Halieaceae</taxon>
        <taxon>Congregibacter</taxon>
    </lineage>
</organism>
<evidence type="ECO:0000313" key="7">
    <source>
        <dbReference type="Proteomes" id="UP000019205"/>
    </source>
</evidence>
<feature type="compositionally biased region" description="Basic and acidic residues" evidence="4">
    <location>
        <begin position="81"/>
        <end position="91"/>
    </location>
</feature>
<dbReference type="GO" id="GO:0016491">
    <property type="term" value="F:oxidoreductase activity"/>
    <property type="evidence" value="ECO:0007669"/>
    <property type="project" value="UniProtKB-KW"/>
</dbReference>
<keyword evidence="7" id="KW-1185">Reference proteome</keyword>
<proteinExistence type="predicted"/>
<sequence>MSEDLERGFDEVVLGRRSIRGFKPDPIPKPVIEEIVSLATRAPSSYNSQPWHVHIAAGDVLEAIRRDSTERTASGTAPSFERMESGAYEGDHRKRQIEVAVQLFEAMGIVRDDKAGRDNWTMRGFRIFDAPLLMVITYDKQLQGGDIAPFDCGALSNMLVNAAWSRGVGSVINSQGVMHSPVVREHLNIPEDQVILISIALGYPDESFPANAVVSKRRPVDDVATFLGFE</sequence>
<reference evidence="6 7" key="1">
    <citation type="journal article" date="2007" name="Proc. Natl. Acad. Sci. U.S.A.">
        <title>Characterization of a marine gammaproteobacterium capable of aerobic anoxygenic photosynthesis.</title>
        <authorList>
            <person name="Fuchs B.M."/>
            <person name="Spring S."/>
            <person name="Teeling H."/>
            <person name="Quast C."/>
            <person name="Wulf J."/>
            <person name="Schattenhofer M."/>
            <person name="Yan S."/>
            <person name="Ferriera S."/>
            <person name="Johnson J."/>
            <person name="Glockner F.O."/>
            <person name="Amann R."/>
        </authorList>
    </citation>
    <scope>NUCLEOTIDE SEQUENCE [LARGE SCALE GENOMIC DNA]</scope>
    <source>
        <strain evidence="6">KT71</strain>
    </source>
</reference>
<evidence type="ECO:0000256" key="4">
    <source>
        <dbReference type="SAM" id="MobiDB-lite"/>
    </source>
</evidence>
<keyword evidence="2" id="KW-0288">FMN</keyword>
<keyword evidence="1" id="KW-0285">Flavoprotein</keyword>